<proteinExistence type="predicted"/>
<dbReference type="InterPro" id="IPR037523">
    <property type="entry name" value="VOC_core"/>
</dbReference>
<reference evidence="3" key="1">
    <citation type="journal article" date="2019" name="Int. J. Syst. Evol. Microbiol.">
        <title>The Global Catalogue of Microorganisms (GCM) 10K type strain sequencing project: providing services to taxonomists for standard genome sequencing and annotation.</title>
        <authorList>
            <consortium name="The Broad Institute Genomics Platform"/>
            <consortium name="The Broad Institute Genome Sequencing Center for Infectious Disease"/>
            <person name="Wu L."/>
            <person name="Ma J."/>
        </authorList>
    </citation>
    <scope>NUCLEOTIDE SEQUENCE [LARGE SCALE GENOMIC DNA]</scope>
    <source>
        <strain evidence="3">JCM 14718</strain>
    </source>
</reference>
<gene>
    <name evidence="2" type="ORF">GCM10009765_00830</name>
</gene>
<accession>A0ABP4RNB2</accession>
<protein>
    <submittedName>
        <fullName evidence="2">VOC family protein</fullName>
    </submittedName>
</protein>
<evidence type="ECO:0000313" key="2">
    <source>
        <dbReference type="EMBL" id="GAA1655506.1"/>
    </source>
</evidence>
<sequence>MSAPFMFFDLRTSDVPTARDFYTGLFGWTVTEVPAGDQPISLLTNENGPWGGFTPVPAGDPRRPQWTPYAAVQNLDKAAERVRELGGKILRERTEVAGGTLVVVEDPTGASLVLWEAA</sequence>
<dbReference type="CDD" id="cd07247">
    <property type="entry name" value="SgaA_N_like"/>
    <property type="match status" value="1"/>
</dbReference>
<dbReference type="InterPro" id="IPR029068">
    <property type="entry name" value="Glyas_Bleomycin-R_OHBP_Dase"/>
</dbReference>
<evidence type="ECO:0000259" key="1">
    <source>
        <dbReference type="PROSITE" id="PS51819"/>
    </source>
</evidence>
<dbReference type="Gene3D" id="3.10.180.10">
    <property type="entry name" value="2,3-Dihydroxybiphenyl 1,2-Dioxygenase, domain 1"/>
    <property type="match status" value="1"/>
</dbReference>
<dbReference type="EMBL" id="BAAANY010000001">
    <property type="protein sequence ID" value="GAA1655506.1"/>
    <property type="molecule type" value="Genomic_DNA"/>
</dbReference>
<dbReference type="PANTHER" id="PTHR33993:SF14">
    <property type="entry name" value="GB|AAF24581.1"/>
    <property type="match status" value="1"/>
</dbReference>
<evidence type="ECO:0000313" key="3">
    <source>
        <dbReference type="Proteomes" id="UP001500618"/>
    </source>
</evidence>
<comment type="caution">
    <text evidence="2">The sequence shown here is derived from an EMBL/GenBank/DDBJ whole genome shotgun (WGS) entry which is preliminary data.</text>
</comment>
<organism evidence="2 3">
    <name type="scientific">Fodinicola feengrottensis</name>
    <dbReference type="NCBI Taxonomy" id="435914"/>
    <lineage>
        <taxon>Bacteria</taxon>
        <taxon>Bacillati</taxon>
        <taxon>Actinomycetota</taxon>
        <taxon>Actinomycetes</taxon>
        <taxon>Mycobacteriales</taxon>
        <taxon>Fodinicola</taxon>
    </lineage>
</organism>
<dbReference type="SUPFAM" id="SSF54593">
    <property type="entry name" value="Glyoxalase/Bleomycin resistance protein/Dihydroxybiphenyl dioxygenase"/>
    <property type="match status" value="1"/>
</dbReference>
<dbReference type="InterPro" id="IPR052164">
    <property type="entry name" value="Anthracycline_SecMetBiosynth"/>
</dbReference>
<keyword evidence="3" id="KW-1185">Reference proteome</keyword>
<dbReference type="InterPro" id="IPR004360">
    <property type="entry name" value="Glyas_Fos-R_dOase_dom"/>
</dbReference>
<dbReference type="RefSeq" id="WP_344306074.1">
    <property type="nucleotide sequence ID" value="NZ_BAAANY010000001.1"/>
</dbReference>
<dbReference type="PANTHER" id="PTHR33993">
    <property type="entry name" value="GLYOXALASE-RELATED"/>
    <property type="match status" value="1"/>
</dbReference>
<dbReference type="Proteomes" id="UP001500618">
    <property type="component" value="Unassembled WGS sequence"/>
</dbReference>
<dbReference type="Pfam" id="PF00903">
    <property type="entry name" value="Glyoxalase"/>
    <property type="match status" value="1"/>
</dbReference>
<feature type="domain" description="VOC" evidence="1">
    <location>
        <begin position="4"/>
        <end position="117"/>
    </location>
</feature>
<name>A0ABP4RNB2_9ACTN</name>
<dbReference type="PROSITE" id="PS51819">
    <property type="entry name" value="VOC"/>
    <property type="match status" value="1"/>
</dbReference>